<organism evidence="2 3">
    <name type="scientific">Flavobacterium suaedae</name>
    <dbReference type="NCBI Taxonomy" id="1767027"/>
    <lineage>
        <taxon>Bacteria</taxon>
        <taxon>Pseudomonadati</taxon>
        <taxon>Bacteroidota</taxon>
        <taxon>Flavobacteriia</taxon>
        <taxon>Flavobacteriales</taxon>
        <taxon>Flavobacteriaceae</taxon>
        <taxon>Flavobacterium</taxon>
    </lineage>
</organism>
<protein>
    <recommendedName>
        <fullName evidence="4">T9SS type B sorting domain-containing protein</fullName>
    </recommendedName>
</protein>
<dbReference type="Proteomes" id="UP000615760">
    <property type="component" value="Unassembled WGS sequence"/>
</dbReference>
<evidence type="ECO:0008006" key="4">
    <source>
        <dbReference type="Google" id="ProtNLM"/>
    </source>
</evidence>
<evidence type="ECO:0000313" key="3">
    <source>
        <dbReference type="Proteomes" id="UP000615760"/>
    </source>
</evidence>
<feature type="chain" id="PRO_5046456163" description="T9SS type B sorting domain-containing protein" evidence="1">
    <location>
        <begin position="20"/>
        <end position="1089"/>
    </location>
</feature>
<evidence type="ECO:0000313" key="2">
    <source>
        <dbReference type="EMBL" id="GGB76927.1"/>
    </source>
</evidence>
<feature type="signal peptide" evidence="1">
    <location>
        <begin position="1"/>
        <end position="19"/>
    </location>
</feature>
<dbReference type="Pfam" id="PF13585">
    <property type="entry name" value="CHU_C"/>
    <property type="match status" value="1"/>
</dbReference>
<sequence length="1089" mass="120954">MKKILFTLLFITLGLSSFAQLPDFSLDIVATDETCDDNGALTFNITNASPEADFLFTIFLLPDLNNPIAVTTENTISNLDSGTYNVIAVQTLGSESNTQQESAVIENLIEDLTYTIDFVNQNCSEGGQIIINTVTGTAAEYEIISGPEVRPLQESNIFEGLAAGTYNIRVFDVCGQGVVTTYTLVSDTVLPIVSDPEYDTVLDTDCNPDAITIVNSITYPEGAAISYPLTVTYTIYPPNEDPEIIEILVYEEGVSNYLELEYELPLFNSSEQFTYDIEITNGCGISYGNSGMVINSRPYLDYDLIPTECGGYYLSLTPLNIIPPYTLQFNDSPDSFDPVLFNSMHPGPFGGNDIVITYGGDTQSIPQGEYSITLTDACGRNRQVDFELFVEVPQPTIVGRNNGCFSEFGRIVAYISERNIVSVEIIEANDDYLETHEGALPHDVSSSITSNGRVVINNLEVGDYVIRIIDECGSTYELPVTVPPFVERDFEAKTLVDCNEGFGSLQVISRNGGLVTVNLVNAPNAYEGNIPEDLSGSINSEGQLFLENLPEGEYTFQGVDACGIERTVSATVIGYQPSDNPFTFLPNCGSFDIEMTDTDTTSDSPTYWLQKLNMETGEWMHPETEVVYPEGTLPDEENSFSLPNNETTFNLTFSGDFRIIKVFESYGSTDEKLCIELLGTFNYLSNPRINSLYILSCSESPEDVYIDADGIPPLTYSIDRMNGQPFNIDNGNSNVFTGLSPASYRFVVEDGCGNVSKQNRNISVLPDLVVANETNDLVACVEEGEEISYDFNLLQQNETILGTQSPSLYTLTYHLTQSDAETGENPLPDVYTVTQNEQTIYARLIHNYISICYDMVQFQLILDENPVLDIEEYYYLCEDSYVTLTAGNGYDSYEWSTGEETSSITVEEPGNYSVIVTQDMCTSEADIIVEFSEPAEIITIDIEDWTVDENSISVFVSGIGNYEYSLDGLSYQDENVFTNLKSGIYTVYIRDINGCGIIKQDVALLNYPKFFTPNGDGINETWRIPFSWFEENLTVVIFDRYGKVITGFDANSPGWDGKYNGEKLPSTDYWFLVTREDGRIHRGHFAMIR</sequence>
<reference evidence="3" key="1">
    <citation type="journal article" date="2019" name="Int. J. Syst. Evol. Microbiol.">
        <title>The Global Catalogue of Microorganisms (GCM) 10K type strain sequencing project: providing services to taxonomists for standard genome sequencing and annotation.</title>
        <authorList>
            <consortium name="The Broad Institute Genomics Platform"/>
            <consortium name="The Broad Institute Genome Sequencing Center for Infectious Disease"/>
            <person name="Wu L."/>
            <person name="Ma J."/>
        </authorList>
    </citation>
    <scope>NUCLEOTIDE SEQUENCE [LARGE SCALE GENOMIC DNA]</scope>
    <source>
        <strain evidence="3">CGMCC 1.15461</strain>
    </source>
</reference>
<dbReference type="RefSeq" id="WP_188620756.1">
    <property type="nucleotide sequence ID" value="NZ_BMJE01000003.1"/>
</dbReference>
<proteinExistence type="predicted"/>
<keyword evidence="1" id="KW-0732">Signal</keyword>
<keyword evidence="3" id="KW-1185">Reference proteome</keyword>
<name>A0ABQ1JSY1_9FLAO</name>
<dbReference type="NCBIfam" id="TIGR04131">
    <property type="entry name" value="Bac_Flav_CTERM"/>
    <property type="match status" value="1"/>
</dbReference>
<comment type="caution">
    <text evidence="2">The sequence shown here is derived from an EMBL/GenBank/DDBJ whole genome shotgun (WGS) entry which is preliminary data.</text>
</comment>
<dbReference type="InterPro" id="IPR026341">
    <property type="entry name" value="T9SS_type_B"/>
</dbReference>
<evidence type="ECO:0000256" key="1">
    <source>
        <dbReference type="SAM" id="SignalP"/>
    </source>
</evidence>
<accession>A0ABQ1JSY1</accession>
<dbReference type="EMBL" id="BMJE01000003">
    <property type="protein sequence ID" value="GGB76927.1"/>
    <property type="molecule type" value="Genomic_DNA"/>
</dbReference>
<gene>
    <name evidence="2" type="ORF">GCM10007424_16230</name>
</gene>